<dbReference type="GeneTree" id="ENSGT00940000168532"/>
<evidence type="ECO:0000313" key="4">
    <source>
        <dbReference type="Proteomes" id="UP000257200"/>
    </source>
</evidence>
<dbReference type="InterPro" id="IPR016186">
    <property type="entry name" value="C-type_lectin-like/link_sf"/>
</dbReference>
<dbReference type="Ensembl" id="ENSAPOT00000019234.1">
    <property type="protein sequence ID" value="ENSAPOP00000028754.1"/>
    <property type="gene ID" value="ENSAPOG00000014182.1"/>
</dbReference>
<dbReference type="PANTHER" id="PTHR45784:SF3">
    <property type="entry name" value="C-TYPE LECTIN DOMAIN FAMILY 4 MEMBER K-LIKE-RELATED"/>
    <property type="match status" value="1"/>
</dbReference>
<keyword evidence="4" id="KW-1185">Reference proteome</keyword>
<protein>
    <recommendedName>
        <fullName evidence="2">C-type lectin domain-containing protein</fullName>
    </recommendedName>
</protein>
<evidence type="ECO:0000259" key="2">
    <source>
        <dbReference type="PROSITE" id="PS50041"/>
    </source>
</evidence>
<dbReference type="Gene3D" id="3.10.100.10">
    <property type="entry name" value="Mannose-Binding Protein A, subunit A"/>
    <property type="match status" value="1"/>
</dbReference>
<reference evidence="3" key="1">
    <citation type="submission" date="2025-08" db="UniProtKB">
        <authorList>
            <consortium name="Ensembl"/>
        </authorList>
    </citation>
    <scope>IDENTIFICATION</scope>
</reference>
<accession>A0A3Q1GH51</accession>
<reference evidence="3" key="2">
    <citation type="submission" date="2025-09" db="UniProtKB">
        <authorList>
            <consortium name="Ensembl"/>
        </authorList>
    </citation>
    <scope>IDENTIFICATION</scope>
</reference>
<dbReference type="InterPro" id="IPR001304">
    <property type="entry name" value="C-type_lectin-like"/>
</dbReference>
<dbReference type="InterPro" id="IPR018378">
    <property type="entry name" value="C-type_lectin_CS"/>
</dbReference>
<organism evidence="3 4">
    <name type="scientific">Acanthochromis polyacanthus</name>
    <name type="common">spiny chromis</name>
    <dbReference type="NCBI Taxonomy" id="80966"/>
    <lineage>
        <taxon>Eukaryota</taxon>
        <taxon>Metazoa</taxon>
        <taxon>Chordata</taxon>
        <taxon>Craniata</taxon>
        <taxon>Vertebrata</taxon>
        <taxon>Euteleostomi</taxon>
        <taxon>Actinopterygii</taxon>
        <taxon>Neopterygii</taxon>
        <taxon>Teleostei</taxon>
        <taxon>Neoteleostei</taxon>
        <taxon>Acanthomorphata</taxon>
        <taxon>Ovalentaria</taxon>
        <taxon>Pomacentridae</taxon>
        <taxon>Acanthochromis</taxon>
    </lineage>
</organism>
<dbReference type="PANTHER" id="PTHR45784">
    <property type="entry name" value="C-TYPE LECTIN DOMAIN FAMILY 20 MEMBER A-RELATED"/>
    <property type="match status" value="1"/>
</dbReference>
<dbReference type="AlphaFoldDB" id="A0A3Q1GH51"/>
<dbReference type="Pfam" id="PF00059">
    <property type="entry name" value="Lectin_C"/>
    <property type="match status" value="1"/>
</dbReference>
<feature type="domain" description="C-type lectin" evidence="2">
    <location>
        <begin position="51"/>
        <end position="153"/>
    </location>
</feature>
<dbReference type="PROSITE" id="PS50041">
    <property type="entry name" value="C_TYPE_LECTIN_2"/>
    <property type="match status" value="1"/>
</dbReference>
<keyword evidence="1" id="KW-1015">Disulfide bond</keyword>
<dbReference type="InParanoid" id="A0A3Q1GH51"/>
<dbReference type="SUPFAM" id="SSF56436">
    <property type="entry name" value="C-type lectin-like"/>
    <property type="match status" value="1"/>
</dbReference>
<dbReference type="CDD" id="cd00037">
    <property type="entry name" value="CLECT"/>
    <property type="match status" value="1"/>
</dbReference>
<dbReference type="PROSITE" id="PS00615">
    <property type="entry name" value="C_TYPE_LECTIN_1"/>
    <property type="match status" value="1"/>
</dbReference>
<name>A0A3Q1GH51_9TELE</name>
<evidence type="ECO:0000256" key="1">
    <source>
        <dbReference type="ARBA" id="ARBA00023157"/>
    </source>
</evidence>
<dbReference type="SMART" id="SM00034">
    <property type="entry name" value="CLECT"/>
    <property type="match status" value="1"/>
</dbReference>
<dbReference type="STRING" id="80966.ENSAPOP00000028754"/>
<dbReference type="InterPro" id="IPR016187">
    <property type="entry name" value="CTDL_fold"/>
</dbReference>
<sequence>MFTEAQFEYHPQWIMNVMPCPHANTHMGKKKADFVYSVSDTRIRVINQNATWEEALDYCEENHTSLLWIKDGNDQEAVKQWLEVKNITGTFWIGLRQSTLFGFWIWRDSPVFESNWKNDTMPAMPFSNQCGVINADYTWSDEDCSQQLPFICAENILKY</sequence>
<proteinExistence type="predicted"/>
<dbReference type="Proteomes" id="UP000257200">
    <property type="component" value="Unplaced"/>
</dbReference>
<evidence type="ECO:0000313" key="3">
    <source>
        <dbReference type="Ensembl" id="ENSAPOP00000028754.1"/>
    </source>
</evidence>